<sequence length="1118" mass="124889">MQPRKPPQPTPFIKPSAKPLVPEVSLIFDDGQQGNKSGYSPLNTGSARRSSPRQAAIDTRLPNINKHARQEDQNQRYEPTNTANQELEGGTRGAPAYPAQPSNDAETYQSWRQKNKLFWDNDRTNKPPPVSLKKSATVAHTRAKNDPNQIRTGQSSGPENKHDTDRPVFYNTQPSMSEDSLSDSPDDESNCETSRDFDTGYSQVSMEDYAVTADKYMPFVENSLKGLYSRQVHEKRNGPRLISDQGGCHAGERNAPHSLPVNGQTTDSRENTSLNHCLPLKNLTENRNHIENLAVDAASHQEQRRLPKQQSTPGHGYSMPGSGLQQHYQQQQHYPHQHLKHSTKEYEASNDWEAGRQNSQPLPRKSPPQRPIINNTLEGLPTHQYYQPAQIRTNERNKPLPSLQKPFISQSHEKLEIIRTANDVYESNSRQQPQSYHPERYSRTNDNQEMGILGPSSQDPSLRPQQSLTNRAKVNSENVSLVKRPATNHVTNGEQRFVNSPPQNSEHQRMFESRRRIKSPSSREQGYVPAPETMTHMDHTLPPAVSRIHSGYNEYHDITKYTKSGHPVTPFSDEVFERGNDARYQQPTCRPSNGNTDICVCVEYNHSRSNTNTKRHVNRFETHNAFEKLGSFVPDKEYPPQPNFRDRFAECNPMRDVVPRNRGDLCDCDHARRDCVGTSAISSLHEIIQLQSRQLQALQSQVGELVALQGTRAAGDCTTCGNNTTPGAPFLRLVNVGTQTYPEGQSVSVGVNTSFTETQAQGALTREDEPEGHGSEARGVAVDGNLRYRPQQCSHNPAAPCQQCHHHQRRAQVNESLTLQGTDLPTVPELDPSPVGSIHVDMAEYRDSSDDDADTADHSERHDGQCANNLQENVVGWTFYNNVVGQVNKLLECSAPQERPPQGSSEGPATPESVRQATMEQLRRMGISLYEQEGAEQGQVSAKSKIHTSGCSVSYAQAVGEMGNRVTFDSVFYPRVGVMAVNTESGESDSSLRINALALKYLKDEQLSEFARLSAGTEAPDRLKDVTVYNLATQTTNLSFATMGYLKRYHLLPGTGAPIKGPVIGYYLCSGPVLRTRSSVLSVFRTRSSLLYVFKTRTSVLFVFRTCSNALSVFRDLF</sequence>
<feature type="compositionally biased region" description="Pro residues" evidence="1">
    <location>
        <begin position="1"/>
        <end position="12"/>
    </location>
</feature>
<feature type="compositionally biased region" description="Polar residues" evidence="1">
    <location>
        <begin position="455"/>
        <end position="466"/>
    </location>
</feature>
<feature type="compositionally biased region" description="Polar residues" evidence="1">
    <location>
        <begin position="146"/>
        <end position="158"/>
    </location>
</feature>
<feature type="compositionally biased region" description="Polar residues" evidence="1">
    <location>
        <begin position="32"/>
        <end position="53"/>
    </location>
</feature>
<feature type="compositionally biased region" description="Polar residues" evidence="1">
    <location>
        <begin position="425"/>
        <end position="435"/>
    </location>
</feature>
<feature type="compositionally biased region" description="Polar residues" evidence="1">
    <location>
        <begin position="100"/>
        <end position="112"/>
    </location>
</feature>
<evidence type="ECO:0000256" key="1">
    <source>
        <dbReference type="SAM" id="MobiDB-lite"/>
    </source>
</evidence>
<evidence type="ECO:0000313" key="2">
    <source>
        <dbReference type="EMBL" id="CAD7407760.1"/>
    </source>
</evidence>
<organism evidence="2">
    <name type="scientific">Timema poppense</name>
    <name type="common">Walking stick</name>
    <dbReference type="NCBI Taxonomy" id="170557"/>
    <lineage>
        <taxon>Eukaryota</taxon>
        <taxon>Metazoa</taxon>
        <taxon>Ecdysozoa</taxon>
        <taxon>Arthropoda</taxon>
        <taxon>Hexapoda</taxon>
        <taxon>Insecta</taxon>
        <taxon>Pterygota</taxon>
        <taxon>Neoptera</taxon>
        <taxon>Polyneoptera</taxon>
        <taxon>Phasmatodea</taxon>
        <taxon>Timematodea</taxon>
        <taxon>Timematoidea</taxon>
        <taxon>Timematidae</taxon>
        <taxon>Timema</taxon>
    </lineage>
</organism>
<protein>
    <submittedName>
        <fullName evidence="2">Uncharacterized protein</fullName>
    </submittedName>
</protein>
<feature type="compositionally biased region" description="Polar residues" evidence="1">
    <location>
        <begin position="76"/>
        <end position="85"/>
    </location>
</feature>
<proteinExistence type="predicted"/>
<feature type="region of interest" description="Disordered" evidence="1">
    <location>
        <begin position="492"/>
        <end position="538"/>
    </location>
</feature>
<feature type="region of interest" description="Disordered" evidence="1">
    <location>
        <begin position="248"/>
        <end position="276"/>
    </location>
</feature>
<reference evidence="2" key="1">
    <citation type="submission" date="2020-11" db="EMBL/GenBank/DDBJ databases">
        <authorList>
            <person name="Tran Van P."/>
        </authorList>
    </citation>
    <scope>NUCLEOTIDE SEQUENCE</scope>
</reference>
<feature type="compositionally biased region" description="Low complexity" evidence="1">
    <location>
        <begin position="325"/>
        <end position="334"/>
    </location>
</feature>
<feature type="region of interest" description="Disordered" evidence="1">
    <location>
        <begin position="424"/>
        <end position="466"/>
    </location>
</feature>
<feature type="compositionally biased region" description="Polar residues" evidence="1">
    <location>
        <begin position="261"/>
        <end position="275"/>
    </location>
</feature>
<accession>A0A7R9D4I4</accession>
<feature type="region of interest" description="Disordered" evidence="1">
    <location>
        <begin position="296"/>
        <end position="376"/>
    </location>
</feature>
<feature type="region of interest" description="Disordered" evidence="1">
    <location>
        <begin position="895"/>
        <end position="914"/>
    </location>
</feature>
<dbReference type="EMBL" id="OD003408">
    <property type="protein sequence ID" value="CAD7407760.1"/>
    <property type="molecule type" value="Genomic_DNA"/>
</dbReference>
<feature type="compositionally biased region" description="Polar residues" evidence="1">
    <location>
        <begin position="492"/>
        <end position="505"/>
    </location>
</feature>
<feature type="compositionally biased region" description="Acidic residues" evidence="1">
    <location>
        <begin position="180"/>
        <end position="190"/>
    </location>
</feature>
<feature type="compositionally biased region" description="Polar residues" evidence="1">
    <location>
        <begin position="902"/>
        <end position="914"/>
    </location>
</feature>
<name>A0A7R9D4I4_TIMPO</name>
<dbReference type="AlphaFoldDB" id="A0A7R9D4I4"/>
<feature type="region of interest" description="Disordered" evidence="1">
    <location>
        <begin position="1"/>
        <end position="198"/>
    </location>
</feature>
<gene>
    <name evidence="2" type="ORF">TPSB3V08_LOCUS6046</name>
</gene>